<evidence type="ECO:0000313" key="1">
    <source>
        <dbReference type="EMBL" id="KAJ9151509.1"/>
    </source>
</evidence>
<proteinExistence type="predicted"/>
<keyword evidence="2" id="KW-1185">Reference proteome</keyword>
<protein>
    <submittedName>
        <fullName evidence="1">Uncharacterized protein</fullName>
    </submittedName>
</protein>
<dbReference type="Proteomes" id="UP001174691">
    <property type="component" value="Unassembled WGS sequence"/>
</dbReference>
<dbReference type="EMBL" id="JANBVN010000064">
    <property type="protein sequence ID" value="KAJ9151509.1"/>
    <property type="molecule type" value="Genomic_DNA"/>
</dbReference>
<organism evidence="1 2">
    <name type="scientific">Coniochaeta hoffmannii</name>
    <dbReference type="NCBI Taxonomy" id="91930"/>
    <lineage>
        <taxon>Eukaryota</taxon>
        <taxon>Fungi</taxon>
        <taxon>Dikarya</taxon>
        <taxon>Ascomycota</taxon>
        <taxon>Pezizomycotina</taxon>
        <taxon>Sordariomycetes</taxon>
        <taxon>Sordariomycetidae</taxon>
        <taxon>Coniochaetales</taxon>
        <taxon>Coniochaetaceae</taxon>
        <taxon>Coniochaeta</taxon>
    </lineage>
</organism>
<comment type="caution">
    <text evidence="1">The sequence shown here is derived from an EMBL/GenBank/DDBJ whole genome shotgun (WGS) entry which is preliminary data.</text>
</comment>
<name>A0AA38S6D6_9PEZI</name>
<gene>
    <name evidence="1" type="ORF">NKR19_g4932</name>
</gene>
<evidence type="ECO:0000313" key="2">
    <source>
        <dbReference type="Proteomes" id="UP001174691"/>
    </source>
</evidence>
<accession>A0AA38S6D6</accession>
<dbReference type="AlphaFoldDB" id="A0AA38S6D6"/>
<sequence>MADEKLLDGAEETILKYRKLMQRYQDVTAASLNLAMSVRALVKEPGVKLGPLKEYCKLLQKLKDAEDKMLNDFCTEMMHELVPVGVEAIKGMGMEGDLGKCTCGRQERRNH</sequence>
<reference evidence="1" key="1">
    <citation type="submission" date="2022-07" db="EMBL/GenBank/DDBJ databases">
        <title>Fungi with potential for degradation of polypropylene.</title>
        <authorList>
            <person name="Gostincar C."/>
        </authorList>
    </citation>
    <scope>NUCLEOTIDE SEQUENCE</scope>
    <source>
        <strain evidence="1">EXF-13287</strain>
    </source>
</reference>